<dbReference type="InterPro" id="IPR036291">
    <property type="entry name" value="NAD(P)-bd_dom_sf"/>
</dbReference>
<dbReference type="InterPro" id="IPR008143">
    <property type="entry name" value="Ala_DH/PNT_CS2"/>
</dbReference>
<dbReference type="InterPro" id="IPR008141">
    <property type="entry name" value="Ala_DH"/>
</dbReference>
<evidence type="ECO:0000256" key="3">
    <source>
        <dbReference type="ARBA" id="ARBA00023002"/>
    </source>
</evidence>
<protein>
    <recommendedName>
        <fullName evidence="2">alanine dehydrogenase</fullName>
        <ecNumber evidence="2">1.4.1.1</ecNumber>
    </recommendedName>
</protein>
<proteinExistence type="inferred from homology"/>
<evidence type="ECO:0000256" key="2">
    <source>
        <dbReference type="ARBA" id="ARBA00012897"/>
    </source>
</evidence>
<dbReference type="PANTHER" id="PTHR42795">
    <property type="entry name" value="ALANINE DEHYDROGENASE"/>
    <property type="match status" value="1"/>
</dbReference>
<organism evidence="7">
    <name type="scientific">hydrothermal vent metagenome</name>
    <dbReference type="NCBI Taxonomy" id="652676"/>
    <lineage>
        <taxon>unclassified sequences</taxon>
        <taxon>metagenomes</taxon>
        <taxon>ecological metagenomes</taxon>
    </lineage>
</organism>
<dbReference type="GO" id="GO:0042853">
    <property type="term" value="P:L-alanine catabolic process"/>
    <property type="evidence" value="ECO:0007669"/>
    <property type="project" value="InterPro"/>
</dbReference>
<dbReference type="InterPro" id="IPR007886">
    <property type="entry name" value="AlaDH/PNT_N"/>
</dbReference>
<dbReference type="SMART" id="SM01002">
    <property type="entry name" value="AlaDh_PNT_C"/>
    <property type="match status" value="1"/>
</dbReference>
<evidence type="ECO:0000313" key="7">
    <source>
        <dbReference type="EMBL" id="VAV93007.1"/>
    </source>
</evidence>
<gene>
    <name evidence="7" type="ORF">MNBD_ACTINO01-1244</name>
</gene>
<name>A0A3B0RLU2_9ZZZZ</name>
<evidence type="ECO:0000259" key="5">
    <source>
        <dbReference type="SMART" id="SM01002"/>
    </source>
</evidence>
<keyword evidence="4" id="KW-0520">NAD</keyword>
<dbReference type="GO" id="GO:0005886">
    <property type="term" value="C:plasma membrane"/>
    <property type="evidence" value="ECO:0007669"/>
    <property type="project" value="TreeGrafter"/>
</dbReference>
<dbReference type="PROSITE" id="PS00837">
    <property type="entry name" value="ALADH_PNT_2"/>
    <property type="match status" value="1"/>
</dbReference>
<feature type="domain" description="Alanine dehydrogenase/pyridine nucleotide transhydrogenase N-terminal" evidence="6">
    <location>
        <begin position="4"/>
        <end position="136"/>
    </location>
</feature>
<dbReference type="SUPFAM" id="SSF52283">
    <property type="entry name" value="Formate/glycerate dehydrogenase catalytic domain-like"/>
    <property type="match status" value="1"/>
</dbReference>
<evidence type="ECO:0000256" key="1">
    <source>
        <dbReference type="ARBA" id="ARBA00005689"/>
    </source>
</evidence>
<dbReference type="SMART" id="SM01003">
    <property type="entry name" value="AlaDh_PNT_N"/>
    <property type="match status" value="1"/>
</dbReference>
<dbReference type="NCBIfam" id="TIGR00518">
    <property type="entry name" value="alaDH"/>
    <property type="match status" value="1"/>
</dbReference>
<dbReference type="EMBL" id="UOEI01000089">
    <property type="protein sequence ID" value="VAV93007.1"/>
    <property type="molecule type" value="Genomic_DNA"/>
</dbReference>
<dbReference type="FunFam" id="3.40.50.720:FF:000049">
    <property type="entry name" value="Alanine dehydrogenase"/>
    <property type="match status" value="1"/>
</dbReference>
<dbReference type="Pfam" id="PF05222">
    <property type="entry name" value="AlaDh_PNT_N"/>
    <property type="match status" value="1"/>
</dbReference>
<dbReference type="AlphaFoldDB" id="A0A3B0RLU2"/>
<sequence>MNIGVIKEIKPDERRVAMLPGAVADLVHRGHEVFVQSGAGPGAGAPDAAFIDAGATMLDSAQDVFDRSTLIVHVKEPQASEIAMLRPDHILFTYLHLAAYPKVAEGLLASGATAIAYETVVRNGTLPLLAPMSHIAGRLSTQVGAFYLMAPNGGMGTLLGGHAGVPQGQVVVIGAGAAGLNAADVAVGLGAQVTILDVNIDALERVHERWGSRIVTDYSTRGSVQEWTAKADLVVGAVLVAGDRAPIVVDRSMLTNMRPGAVMVDISIDQGGCFETSRETTHHEPTYVVDDIVHYAVGNIPGSVPHTSSRALSNATLPYVHALGGGIQDALDRRPELVEGVNVAAGSLTNEAVAHALDTAFVHPKTALGI</sequence>
<dbReference type="CDD" id="cd05305">
    <property type="entry name" value="L-AlaDH"/>
    <property type="match status" value="1"/>
</dbReference>
<feature type="domain" description="Alanine dehydrogenase/pyridine nucleotide transhydrogenase NAD(H)-binding" evidence="5">
    <location>
        <begin position="148"/>
        <end position="296"/>
    </location>
</feature>
<dbReference type="PIRSF" id="PIRSF000183">
    <property type="entry name" value="Alanine_dh"/>
    <property type="match status" value="1"/>
</dbReference>
<dbReference type="SUPFAM" id="SSF51735">
    <property type="entry name" value="NAD(P)-binding Rossmann-fold domains"/>
    <property type="match status" value="1"/>
</dbReference>
<keyword evidence="3 7" id="KW-0560">Oxidoreductase</keyword>
<dbReference type="InterPro" id="IPR007698">
    <property type="entry name" value="AlaDH/PNT_NAD(H)-bd"/>
</dbReference>
<dbReference type="GO" id="GO:0000286">
    <property type="term" value="F:alanine dehydrogenase activity"/>
    <property type="evidence" value="ECO:0007669"/>
    <property type="project" value="UniProtKB-EC"/>
</dbReference>
<dbReference type="Pfam" id="PF01262">
    <property type="entry name" value="AlaDh_PNT_C"/>
    <property type="match status" value="1"/>
</dbReference>
<dbReference type="EC" id="1.4.1.1" evidence="2"/>
<accession>A0A3B0RLU2</accession>
<dbReference type="PANTHER" id="PTHR42795:SF1">
    <property type="entry name" value="ALANINE DEHYDROGENASE"/>
    <property type="match status" value="1"/>
</dbReference>
<dbReference type="Gene3D" id="3.40.50.720">
    <property type="entry name" value="NAD(P)-binding Rossmann-like Domain"/>
    <property type="match status" value="2"/>
</dbReference>
<evidence type="ECO:0000256" key="4">
    <source>
        <dbReference type="ARBA" id="ARBA00023027"/>
    </source>
</evidence>
<comment type="similarity">
    <text evidence="1">Belongs to the AlaDH/PNT family.</text>
</comment>
<reference evidence="7" key="1">
    <citation type="submission" date="2018-06" db="EMBL/GenBank/DDBJ databases">
        <authorList>
            <person name="Zhirakovskaya E."/>
        </authorList>
    </citation>
    <scope>NUCLEOTIDE SEQUENCE</scope>
</reference>
<evidence type="ECO:0000259" key="6">
    <source>
        <dbReference type="SMART" id="SM01003"/>
    </source>
</evidence>